<feature type="transmembrane region" description="Helical" evidence="6">
    <location>
        <begin position="115"/>
        <end position="136"/>
    </location>
</feature>
<organism evidence="9 10">
    <name type="scientific">Lachnellula occidentalis</name>
    <dbReference type="NCBI Taxonomy" id="215460"/>
    <lineage>
        <taxon>Eukaryota</taxon>
        <taxon>Fungi</taxon>
        <taxon>Dikarya</taxon>
        <taxon>Ascomycota</taxon>
        <taxon>Pezizomycotina</taxon>
        <taxon>Leotiomycetes</taxon>
        <taxon>Helotiales</taxon>
        <taxon>Lachnaceae</taxon>
        <taxon>Lachnellula</taxon>
    </lineage>
</organism>
<evidence type="ECO:0000256" key="4">
    <source>
        <dbReference type="ARBA" id="ARBA00023136"/>
    </source>
</evidence>
<feature type="transmembrane region" description="Helical" evidence="6">
    <location>
        <begin position="194"/>
        <end position="223"/>
    </location>
</feature>
<feature type="region of interest" description="Disordered" evidence="5">
    <location>
        <begin position="590"/>
        <end position="634"/>
    </location>
</feature>
<dbReference type="Pfam" id="PF11970">
    <property type="entry name" value="GPR_Gpa2_C"/>
    <property type="match status" value="1"/>
</dbReference>
<sequence>MAPLSAAVTETMYGAQIIARDLSGNSTDYKNPYTASQQTTLQILALTFSTVSVASAMLAFYWFVKMRRSFRHDLIMLLIQSDMFKALWFMIYPIVTFSRGPVPGSSRFCQVNGFFLSLGMEASDFAILQIALHTALYIFKPRISSGEGGLYPYRKFAYICWVIFPVLMASLAFINGREAYDSEETYCYLPVRPFWYRLALGWIPRYIIFIVILCIYASIYFYVRYKFHGFKRAGKNQDAGNGTSLDSEGTERPSRKLSTPATPSLARHGLIPDSSKHSTIKEGRKHSASTRNSFGEKKATAATSVHRFMWSNIMGSINPAGSPSPPREVPASDIDSFVGPMTPQPLPDLASATPMSLMSPEPSEMPSRSRVTSWRDTIVHRFSLFSDANTRERSIVDIHGILRHPNGSDSPPLSRLELVNSRGQNLADAEMVRTRDKIRRQLRFLFIYPLVYIGMWAVPFVSHVLQYDDRFATNPPFGLSCVTTIFVCSQAAVDCWLFSTREKPWRHIPENSGSFWGSFKFWKGWDGASKRKVVRGPGKTRGEMVREARVAYLRRDEELAQKQLESGLGPREDSTAPRMLKEWWEHSAETGMSPVAEDVSNPMEDSVRLDDSTSTNATLTNVKTSSSPDTHVMR</sequence>
<gene>
    <name evidence="9" type="primary">GPR1_1</name>
    <name evidence="9" type="ORF">LOCC1_G006559</name>
</gene>
<dbReference type="GO" id="GO:0007189">
    <property type="term" value="P:adenylate cyclase-activating G protein-coupled receptor signaling pathway"/>
    <property type="evidence" value="ECO:0007669"/>
    <property type="project" value="TreeGrafter"/>
</dbReference>
<proteinExistence type="predicted"/>
<keyword evidence="3 6" id="KW-1133">Transmembrane helix</keyword>
<evidence type="ECO:0000256" key="2">
    <source>
        <dbReference type="ARBA" id="ARBA00022692"/>
    </source>
</evidence>
<evidence type="ECO:0000256" key="5">
    <source>
        <dbReference type="SAM" id="MobiDB-lite"/>
    </source>
</evidence>
<reference evidence="9 10" key="1">
    <citation type="submission" date="2018-05" db="EMBL/GenBank/DDBJ databases">
        <title>Genome sequencing and assembly of the regulated plant pathogen Lachnellula willkommii and related sister species for the development of diagnostic species identification markers.</title>
        <authorList>
            <person name="Giroux E."/>
            <person name="Bilodeau G."/>
        </authorList>
    </citation>
    <scope>NUCLEOTIDE SEQUENCE [LARGE SCALE GENOMIC DNA]</scope>
    <source>
        <strain evidence="9 10">CBS 160.35</strain>
    </source>
</reference>
<keyword evidence="9" id="KW-0675">Receptor</keyword>
<name>A0A8H8U6R5_9HELO</name>
<dbReference type="InterPro" id="IPR023041">
    <property type="entry name" value="Glucose_rcpt_Git3-like_N"/>
</dbReference>
<evidence type="ECO:0000259" key="8">
    <source>
        <dbReference type="Pfam" id="PF11970"/>
    </source>
</evidence>
<feature type="transmembrane region" description="Helical" evidence="6">
    <location>
        <begin position="75"/>
        <end position="95"/>
    </location>
</feature>
<feature type="transmembrane region" description="Helical" evidence="6">
    <location>
        <begin position="445"/>
        <end position="465"/>
    </location>
</feature>
<keyword evidence="4 6" id="KW-0472">Membrane</keyword>
<dbReference type="AlphaFoldDB" id="A0A8H8U6R5"/>
<dbReference type="GO" id="GO:0005886">
    <property type="term" value="C:plasma membrane"/>
    <property type="evidence" value="ECO:0007669"/>
    <property type="project" value="TreeGrafter"/>
</dbReference>
<evidence type="ECO:0000256" key="6">
    <source>
        <dbReference type="SAM" id="Phobius"/>
    </source>
</evidence>
<feature type="transmembrane region" description="Helical" evidence="6">
    <location>
        <begin position="156"/>
        <end position="174"/>
    </location>
</feature>
<protein>
    <submittedName>
        <fullName evidence="9">G protein-coupled receptor</fullName>
    </submittedName>
</protein>
<evidence type="ECO:0000313" key="10">
    <source>
        <dbReference type="Proteomes" id="UP000443090"/>
    </source>
</evidence>
<feature type="compositionally biased region" description="Polar residues" evidence="5">
    <location>
        <begin position="612"/>
        <end position="634"/>
    </location>
</feature>
<comment type="caution">
    <text evidence="9">The sequence shown here is derived from an EMBL/GenBank/DDBJ whole genome shotgun (WGS) entry which is preliminary data.</text>
</comment>
<evidence type="ECO:0000313" key="9">
    <source>
        <dbReference type="EMBL" id="TVY35905.1"/>
    </source>
</evidence>
<feature type="compositionally biased region" description="Polar residues" evidence="5">
    <location>
        <begin position="238"/>
        <end position="247"/>
    </location>
</feature>
<evidence type="ECO:0000259" key="7">
    <source>
        <dbReference type="Pfam" id="PF11710"/>
    </source>
</evidence>
<dbReference type="InterPro" id="IPR022596">
    <property type="entry name" value="GPR1/2/3_C"/>
</dbReference>
<feature type="domain" description="G protein-coupled receptor GPR1/2/3 C-terminal" evidence="8">
    <location>
        <begin position="433"/>
        <end position="507"/>
    </location>
</feature>
<dbReference type="OrthoDB" id="5368598at2759"/>
<accession>A0A8H8U6R5</accession>
<feature type="region of interest" description="Disordered" evidence="5">
    <location>
        <begin position="237"/>
        <end position="298"/>
    </location>
</feature>
<feature type="transmembrane region" description="Helical" evidence="6">
    <location>
        <begin position="41"/>
        <end position="63"/>
    </location>
</feature>
<dbReference type="SUPFAM" id="SSF81321">
    <property type="entry name" value="Family A G protein-coupled receptor-like"/>
    <property type="match status" value="1"/>
</dbReference>
<dbReference type="GO" id="GO:0004930">
    <property type="term" value="F:G protein-coupled receptor activity"/>
    <property type="evidence" value="ECO:0007669"/>
    <property type="project" value="TreeGrafter"/>
</dbReference>
<feature type="transmembrane region" description="Helical" evidence="6">
    <location>
        <begin position="477"/>
        <end position="498"/>
    </location>
</feature>
<comment type="subcellular location">
    <subcellularLocation>
        <location evidence="1">Membrane</location>
        <topology evidence="1">Multi-pass membrane protein</topology>
    </subcellularLocation>
</comment>
<dbReference type="EMBL" id="QGMI01000906">
    <property type="protein sequence ID" value="TVY35905.1"/>
    <property type="molecule type" value="Genomic_DNA"/>
</dbReference>
<feature type="domain" description="Glucose receptor Git3-like N-terminal" evidence="7">
    <location>
        <begin position="40"/>
        <end position="228"/>
    </location>
</feature>
<dbReference type="Proteomes" id="UP000443090">
    <property type="component" value="Unassembled WGS sequence"/>
</dbReference>
<evidence type="ECO:0000256" key="3">
    <source>
        <dbReference type="ARBA" id="ARBA00022989"/>
    </source>
</evidence>
<dbReference type="PANTHER" id="PTHR23112:SF37">
    <property type="entry name" value="G PROTEIN-COUPLED RECEPTOR GPR1"/>
    <property type="match status" value="1"/>
</dbReference>
<dbReference type="PANTHER" id="PTHR23112">
    <property type="entry name" value="G PROTEIN-COUPLED RECEPTOR 157-RELATED"/>
    <property type="match status" value="1"/>
</dbReference>
<keyword evidence="10" id="KW-1185">Reference proteome</keyword>
<keyword evidence="2 6" id="KW-0812">Transmembrane</keyword>
<dbReference type="Pfam" id="PF11710">
    <property type="entry name" value="Git3"/>
    <property type="match status" value="1"/>
</dbReference>
<dbReference type="Gene3D" id="1.20.1070.10">
    <property type="entry name" value="Rhodopsin 7-helix transmembrane proteins"/>
    <property type="match status" value="1"/>
</dbReference>
<evidence type="ECO:0000256" key="1">
    <source>
        <dbReference type="ARBA" id="ARBA00004141"/>
    </source>
</evidence>